<dbReference type="SMART" id="SM00382">
    <property type="entry name" value="AAA"/>
    <property type="match status" value="1"/>
</dbReference>
<name>A0A4V0NRV1_9CAUD</name>
<comment type="subunit">
    <text evidence="4">The sliding-clamp-loader consists of 4 large subunits and 1 small subunit. Interacts with the sliding clamp; this interaction allows the sliding-clamp-loader to open the sliding clamp. Part of the replicase complex that includes the DNA polymerase, the polymerase clamp, the clamp loader complex, the single-stranded DNA binding protein, the primase, the helicase and the helicase assembly factor.</text>
</comment>
<dbReference type="PANTHER" id="PTHR11669:SF20">
    <property type="entry name" value="REPLICATION FACTOR C SUBUNIT 4"/>
    <property type="match status" value="1"/>
</dbReference>
<feature type="binding site" evidence="4">
    <location>
        <position position="207"/>
    </location>
    <ligand>
        <name>ATP</name>
        <dbReference type="ChEBI" id="CHEBI:30616"/>
    </ligand>
</feature>
<dbReference type="GO" id="GO:0003677">
    <property type="term" value="F:DNA binding"/>
    <property type="evidence" value="ECO:0007669"/>
    <property type="project" value="UniProtKB-UniRule"/>
</dbReference>
<dbReference type="InterPro" id="IPR050238">
    <property type="entry name" value="DNA_Rep/Repair_Clamp_Loader"/>
</dbReference>
<dbReference type="GO" id="GO:0016887">
    <property type="term" value="F:ATP hydrolysis activity"/>
    <property type="evidence" value="ECO:0007669"/>
    <property type="project" value="UniProtKB-UniRule"/>
</dbReference>
<evidence type="ECO:0000313" key="7">
    <source>
        <dbReference type="Proteomes" id="UP000305753"/>
    </source>
</evidence>
<dbReference type="GO" id="GO:0003689">
    <property type="term" value="F:DNA clamp loader activity"/>
    <property type="evidence" value="ECO:0007669"/>
    <property type="project" value="UniProtKB-UniRule"/>
</dbReference>
<evidence type="ECO:0000256" key="3">
    <source>
        <dbReference type="ARBA" id="ARBA00022840"/>
    </source>
</evidence>
<dbReference type="Gene3D" id="3.40.50.300">
    <property type="entry name" value="P-loop containing nucleotide triphosphate hydrolases"/>
    <property type="match status" value="1"/>
</dbReference>
<dbReference type="CDD" id="cd00009">
    <property type="entry name" value="AAA"/>
    <property type="match status" value="1"/>
</dbReference>
<dbReference type="InterPro" id="IPR003959">
    <property type="entry name" value="ATPase_AAA_core"/>
</dbReference>
<dbReference type="Gene3D" id="1.10.8.60">
    <property type="match status" value="1"/>
</dbReference>
<keyword evidence="2 4" id="KW-0547">Nucleotide-binding</keyword>
<accession>A0A4V0NRV1</accession>
<reference evidence="6 7" key="1">
    <citation type="submission" date="2018-05" db="EMBL/GenBank/DDBJ databases">
        <title>Whole genome sequencing of Vibrio phage VP-1.</title>
        <authorList>
            <person name="Nandita M."/>
            <person name="Bhat S.G."/>
        </authorList>
    </citation>
    <scope>NUCLEOTIDE SEQUENCE [LARGE SCALE GENOMIC DNA]</scope>
</reference>
<comment type="caution">
    <text evidence="4">Lacks conserved residue(s) required for the propagation of feature annotation.</text>
</comment>
<dbReference type="GO" id="GO:0006281">
    <property type="term" value="P:DNA repair"/>
    <property type="evidence" value="ECO:0007669"/>
    <property type="project" value="TreeGrafter"/>
</dbReference>
<proteinExistence type="inferred from homology"/>
<evidence type="ECO:0000256" key="2">
    <source>
        <dbReference type="ARBA" id="ARBA00022741"/>
    </source>
</evidence>
<keyword evidence="1" id="KW-0235">DNA replication</keyword>
<comment type="similarity">
    <text evidence="4">Belongs to the Tevenvirinae sliding-clamp-loader large subunit family.</text>
</comment>
<organism evidence="6 7">
    <name type="scientific">Vibrio phage VP-1</name>
    <dbReference type="NCBI Taxonomy" id="2234088"/>
    <lineage>
        <taxon>Viruses</taxon>
        <taxon>Duplodnaviria</taxon>
        <taxon>Heunggongvirae</taxon>
        <taxon>Uroviricota</taxon>
        <taxon>Caudoviricetes</taxon>
        <taxon>Pantevenvirales</taxon>
        <taxon>Ackermannviridae</taxon>
        <taxon>Vapseptimavirus</taxon>
        <taxon>Vapseptimavirus VAP7</taxon>
    </lineage>
</organism>
<dbReference type="SUPFAM" id="SSF52540">
    <property type="entry name" value="P-loop containing nucleoside triphosphate hydrolases"/>
    <property type="match status" value="1"/>
</dbReference>
<dbReference type="Gene3D" id="1.20.272.10">
    <property type="match status" value="1"/>
</dbReference>
<keyword evidence="3 4" id="KW-0067">ATP-binding</keyword>
<sequence>MSALLTVVENQFAWEHKFRPGTVEETVLPPRIKKRVMNFIEQKKIPSFVFYSPSPGTGKTTLAYAVAHEVGCKRPLFINASLKTDIGTIRNEVVHYAQGKAIGGGKKVVILDEAERLSEAAQESLKGVMEAVSKTCTFILTTNSIARLNGPLVSRCRRVDFIWNDEEAAQLKAQMFKRCMQILDHEKVKYDGRVIAKLVEQKAPDNRSLMGSLHDFVVEHGEINEGILAQMTSGSLNDLVKIMKSKKYNDLKQWCADNSTIGVDFYANLTRLLIGDAATNKKALVENQSIPEVVMFLGQEQKDHTKADTWLQLLQVTTTLMMSPEIKFL</sequence>
<evidence type="ECO:0000256" key="4">
    <source>
        <dbReference type="HAMAP-Rule" id="MF_04162"/>
    </source>
</evidence>
<comment type="function">
    <text evidence="4">Forms the sliding-clamp-loader together with the small subunit. Functions as an ATPase enzyme. The clamp loader holds the clamp in an open conformation and places it onto the DNA. 4 ATP molecules must bind to the sliding-clamp-loader before the latter can open the sliding clamp. ATP hydrolysis triggers the detachment of the sliding clamp from the sliding-clamp-loader, freeing the sliding clamp to track along DNA.</text>
</comment>
<dbReference type="Pfam" id="PF21328">
    <property type="entry name" value="Gp44_lid"/>
    <property type="match status" value="1"/>
</dbReference>
<dbReference type="EC" id="3.6.4.-" evidence="4"/>
<feature type="binding site" evidence="4">
    <location>
        <begin position="56"/>
        <end position="61"/>
    </location>
    <ligand>
        <name>ATP</name>
        <dbReference type="ChEBI" id="CHEBI:30616"/>
    </ligand>
</feature>
<dbReference type="HAMAP" id="MF_04162">
    <property type="entry name" value="T4_Clamp_Loader_L"/>
    <property type="match status" value="1"/>
</dbReference>
<dbReference type="Pfam" id="PF00004">
    <property type="entry name" value="AAA"/>
    <property type="match status" value="1"/>
</dbReference>
<feature type="binding site" evidence="4">
    <location>
        <position position="27"/>
    </location>
    <ligand>
        <name>ATP</name>
        <dbReference type="ChEBI" id="CHEBI:30616"/>
    </ligand>
</feature>
<dbReference type="PANTHER" id="PTHR11669">
    <property type="entry name" value="REPLICATION FACTOR C / DNA POLYMERASE III GAMMA-TAU SUBUNIT"/>
    <property type="match status" value="1"/>
</dbReference>
<dbReference type="GO" id="GO:0005524">
    <property type="term" value="F:ATP binding"/>
    <property type="evidence" value="ECO:0007669"/>
    <property type="project" value="UniProtKB-UniRule"/>
</dbReference>
<dbReference type="InterPro" id="IPR003593">
    <property type="entry name" value="AAA+_ATPase"/>
</dbReference>
<dbReference type="GO" id="GO:0006261">
    <property type="term" value="P:DNA-templated DNA replication"/>
    <property type="evidence" value="ECO:0007669"/>
    <property type="project" value="TreeGrafter"/>
</dbReference>
<dbReference type="GO" id="GO:0039693">
    <property type="term" value="P:viral DNA genome replication"/>
    <property type="evidence" value="ECO:0007669"/>
    <property type="project" value="UniProtKB-UniRule"/>
</dbReference>
<keyword evidence="4" id="KW-0378">Hydrolase</keyword>
<keyword evidence="4" id="KW-1194">Viral DNA replication</keyword>
<keyword evidence="4" id="KW-0238">DNA-binding</keyword>
<evidence type="ECO:0000313" key="6">
    <source>
        <dbReference type="EMBL" id="AWY10160.1"/>
    </source>
</evidence>
<dbReference type="InterPro" id="IPR048815">
    <property type="entry name" value="Gp44_lid"/>
</dbReference>
<dbReference type="Proteomes" id="UP000305753">
    <property type="component" value="Segment"/>
</dbReference>
<feature type="domain" description="AAA+ ATPase" evidence="5">
    <location>
        <begin position="44"/>
        <end position="167"/>
    </location>
</feature>
<evidence type="ECO:0000256" key="1">
    <source>
        <dbReference type="ARBA" id="ARBA00022705"/>
    </source>
</evidence>
<protein>
    <recommendedName>
        <fullName evidence="4">Sliding-clamp-loader large subunit</fullName>
        <ecNumber evidence="4">3.6.4.-</ecNumber>
    </recommendedName>
    <alternativeName>
        <fullName evidence="4">Clamp loader gp44 subunit</fullName>
    </alternativeName>
</protein>
<evidence type="ECO:0000259" key="5">
    <source>
        <dbReference type="SMART" id="SM00382"/>
    </source>
</evidence>
<dbReference type="EMBL" id="MH363700">
    <property type="protein sequence ID" value="AWY10160.1"/>
    <property type="molecule type" value="Genomic_DNA"/>
</dbReference>
<dbReference type="InterPro" id="IPR027417">
    <property type="entry name" value="P-loop_NTPase"/>
</dbReference>
<dbReference type="InterPro" id="IPR046388">
    <property type="entry name" value="T4_Clamp_Loader_L"/>
</dbReference>